<organism evidence="1 2">
    <name type="scientific">Phyllobacterium salinisoli</name>
    <dbReference type="NCBI Taxonomy" id="1899321"/>
    <lineage>
        <taxon>Bacteria</taxon>
        <taxon>Pseudomonadati</taxon>
        <taxon>Pseudomonadota</taxon>
        <taxon>Alphaproteobacteria</taxon>
        <taxon>Hyphomicrobiales</taxon>
        <taxon>Phyllobacteriaceae</taxon>
        <taxon>Phyllobacterium</taxon>
    </lineage>
</organism>
<comment type="caution">
    <text evidence="1">The sequence shown here is derived from an EMBL/GenBank/DDBJ whole genome shotgun (WGS) entry which is preliminary data.</text>
</comment>
<reference evidence="1 2" key="1">
    <citation type="submission" date="2018-07" db="EMBL/GenBank/DDBJ databases">
        <title>The draft genome of Phyllobacterium salinisoli.</title>
        <authorList>
            <person name="Liu L."/>
            <person name="Li L."/>
            <person name="Zhang X."/>
            <person name="Liang L."/>
        </authorList>
    </citation>
    <scope>NUCLEOTIDE SEQUENCE [LARGE SCALE GENOMIC DNA]</scope>
    <source>
        <strain evidence="1 2">LLAN61</strain>
    </source>
</reference>
<dbReference type="EMBL" id="QOZG01000010">
    <property type="protein sequence ID" value="RCS22082.1"/>
    <property type="molecule type" value="Genomic_DNA"/>
</dbReference>
<keyword evidence="2" id="KW-1185">Reference proteome</keyword>
<evidence type="ECO:0000313" key="2">
    <source>
        <dbReference type="Proteomes" id="UP000253420"/>
    </source>
</evidence>
<protein>
    <submittedName>
        <fullName evidence="1">Uncharacterized protein</fullName>
    </submittedName>
</protein>
<dbReference type="AlphaFoldDB" id="A0A368K107"/>
<evidence type="ECO:0000313" key="1">
    <source>
        <dbReference type="EMBL" id="RCS22082.1"/>
    </source>
</evidence>
<proteinExistence type="predicted"/>
<sequence length="178" mass="19475">MALTDNTTSDPAMALWRAWQAACLNTVALCQKQQRLETQLINSVGFPHAKVYLPDEDATYSMWWQGDIGDYFGGDPGIRTKAEADLAAHQARWDAEDERLGYSAAKRAEHAAADRQQELVDALTTTPATTLAGVAGKLDAVLYEGAPSEESTEFPWPLIRSALHDILRIMRHGGASCT</sequence>
<name>A0A368K107_9HYPH</name>
<dbReference type="Proteomes" id="UP000253420">
    <property type="component" value="Unassembled WGS sequence"/>
</dbReference>
<gene>
    <name evidence="1" type="ORF">DUT91_20425</name>
</gene>
<accession>A0A368K107</accession>